<proteinExistence type="predicted"/>
<reference evidence="3 4" key="1">
    <citation type="submission" date="2024-05" db="EMBL/GenBank/DDBJ databases">
        <title>Genetic variation in Jamaican populations of the coffee berry borer (Hypothenemus hampei).</title>
        <authorList>
            <person name="Errbii M."/>
            <person name="Myrie A."/>
        </authorList>
    </citation>
    <scope>NUCLEOTIDE SEQUENCE [LARGE SCALE GENOMIC DNA]</scope>
    <source>
        <strain evidence="3">JA-Hopewell-2020-01-JO</strain>
        <tissue evidence="3">Whole body</tissue>
    </source>
</reference>
<dbReference type="Proteomes" id="UP001566132">
    <property type="component" value="Unassembled WGS sequence"/>
</dbReference>
<feature type="region of interest" description="Disordered" evidence="1">
    <location>
        <begin position="220"/>
        <end position="261"/>
    </location>
</feature>
<evidence type="ECO:0000256" key="1">
    <source>
        <dbReference type="SAM" id="MobiDB-lite"/>
    </source>
</evidence>
<keyword evidence="2" id="KW-0472">Membrane</keyword>
<evidence type="ECO:0000313" key="3">
    <source>
        <dbReference type="EMBL" id="KAL1494092.1"/>
    </source>
</evidence>
<keyword evidence="2" id="KW-0812">Transmembrane</keyword>
<evidence type="ECO:0000256" key="2">
    <source>
        <dbReference type="SAM" id="Phobius"/>
    </source>
</evidence>
<feature type="region of interest" description="Disordered" evidence="1">
    <location>
        <begin position="151"/>
        <end position="200"/>
    </location>
</feature>
<protein>
    <submittedName>
        <fullName evidence="3">Uncharacterized protein</fullName>
    </submittedName>
</protein>
<keyword evidence="2" id="KW-1133">Transmembrane helix</keyword>
<feature type="compositionally biased region" description="Polar residues" evidence="1">
    <location>
        <begin position="248"/>
        <end position="258"/>
    </location>
</feature>
<keyword evidence="4" id="KW-1185">Reference proteome</keyword>
<gene>
    <name evidence="3" type="ORF">ABEB36_009745</name>
</gene>
<organism evidence="3 4">
    <name type="scientific">Hypothenemus hampei</name>
    <name type="common">Coffee berry borer</name>
    <dbReference type="NCBI Taxonomy" id="57062"/>
    <lineage>
        <taxon>Eukaryota</taxon>
        <taxon>Metazoa</taxon>
        <taxon>Ecdysozoa</taxon>
        <taxon>Arthropoda</taxon>
        <taxon>Hexapoda</taxon>
        <taxon>Insecta</taxon>
        <taxon>Pterygota</taxon>
        <taxon>Neoptera</taxon>
        <taxon>Endopterygota</taxon>
        <taxon>Coleoptera</taxon>
        <taxon>Polyphaga</taxon>
        <taxon>Cucujiformia</taxon>
        <taxon>Curculionidae</taxon>
        <taxon>Scolytinae</taxon>
        <taxon>Hypothenemus</taxon>
    </lineage>
</organism>
<feature type="transmembrane region" description="Helical" evidence="2">
    <location>
        <begin position="91"/>
        <end position="110"/>
    </location>
</feature>
<dbReference type="AlphaFoldDB" id="A0ABD1EHZ4"/>
<evidence type="ECO:0000313" key="4">
    <source>
        <dbReference type="Proteomes" id="UP001566132"/>
    </source>
</evidence>
<feature type="transmembrane region" description="Helical" evidence="2">
    <location>
        <begin position="57"/>
        <end position="79"/>
    </location>
</feature>
<accession>A0ABD1EHZ4</accession>
<feature type="compositionally biased region" description="Low complexity" evidence="1">
    <location>
        <begin position="184"/>
        <end position="194"/>
    </location>
</feature>
<feature type="transmembrane region" description="Helical" evidence="2">
    <location>
        <begin position="7"/>
        <end position="27"/>
    </location>
</feature>
<name>A0ABD1EHZ4_HYPHA</name>
<feature type="transmembrane region" description="Helical" evidence="2">
    <location>
        <begin position="122"/>
        <end position="142"/>
    </location>
</feature>
<sequence>MGKCDRWTILRIVEVIIVIACLIVKRITDDEARSLFLYLQKLSREWSLLSNVTWDRIGSSVADATYGGYTIITLALLFGKLFGELPTRRRVVELTFLGVGAVHFIVLGSLELASIDSVPHDLVDNAAILGTLSVITGALFLLDMGAPKGKKPAPVSVPVKTEEKKSPQPVPSDNSENKDTPKRNGLNNNNNDTINKSEHRVIDIEKQTVVPERTLVRAEIVRSSDKRKNKKDTKNQGIRNGSVHHRQPTQTTPIQSPKNYVHSDPVTKGYKQMSNEDVEIPNKYGIYGKDAIDYVTDTDETASIPAQTKKPAMRMHSPVWSNVHKEIVRKYYIPPAILPEIVSLDGHIIQRPPGGPGDPGYVHYIADRWDDTKKNGLKTPKHSPSSDV</sequence>
<comment type="caution">
    <text evidence="3">The sequence shown here is derived from an EMBL/GenBank/DDBJ whole genome shotgun (WGS) entry which is preliminary data.</text>
</comment>
<dbReference type="EMBL" id="JBDJPC010000007">
    <property type="protein sequence ID" value="KAL1494092.1"/>
    <property type="molecule type" value="Genomic_DNA"/>
</dbReference>